<dbReference type="GO" id="GO:0016052">
    <property type="term" value="P:carbohydrate catabolic process"/>
    <property type="evidence" value="ECO:0007669"/>
    <property type="project" value="InterPro"/>
</dbReference>
<dbReference type="Gene3D" id="2.60.40.1190">
    <property type="match status" value="1"/>
</dbReference>
<dbReference type="GO" id="GO:0030246">
    <property type="term" value="F:carbohydrate binding"/>
    <property type="evidence" value="ECO:0007669"/>
    <property type="project" value="InterPro"/>
</dbReference>
<dbReference type="GO" id="GO:0004553">
    <property type="term" value="F:hydrolase activity, hydrolyzing O-glycosyl compounds"/>
    <property type="evidence" value="ECO:0007669"/>
    <property type="project" value="InterPro"/>
</dbReference>
<dbReference type="Gene3D" id="2.60.120.260">
    <property type="entry name" value="Galactose-binding domain-like"/>
    <property type="match status" value="1"/>
</dbReference>
<dbReference type="EMBL" id="JADBEM010000001">
    <property type="protein sequence ID" value="MBE1609680.1"/>
    <property type="molecule type" value="Genomic_DNA"/>
</dbReference>
<feature type="domain" description="Carbohydrate-binding" evidence="2">
    <location>
        <begin position="926"/>
        <end position="1086"/>
    </location>
</feature>
<organism evidence="4 5">
    <name type="scientific">Actinopolymorpha pittospori</name>
    <dbReference type="NCBI Taxonomy" id="648752"/>
    <lineage>
        <taxon>Bacteria</taxon>
        <taxon>Bacillati</taxon>
        <taxon>Actinomycetota</taxon>
        <taxon>Actinomycetes</taxon>
        <taxon>Propionibacteriales</taxon>
        <taxon>Actinopolymorphaceae</taxon>
        <taxon>Actinopolymorpha</taxon>
    </lineage>
</organism>
<evidence type="ECO:0000313" key="5">
    <source>
        <dbReference type="Proteomes" id="UP000638648"/>
    </source>
</evidence>
<feature type="chain" id="PRO_5037749693" description="Carbohydrate family 9 binding domain-like" evidence="1">
    <location>
        <begin position="33"/>
        <end position="1089"/>
    </location>
</feature>
<dbReference type="AlphaFoldDB" id="A0A927MZ75"/>
<proteinExistence type="predicted"/>
<protein>
    <recommendedName>
        <fullName evidence="6">Carbohydrate family 9 binding domain-like</fullName>
    </recommendedName>
</protein>
<dbReference type="Proteomes" id="UP000638648">
    <property type="component" value="Unassembled WGS sequence"/>
</dbReference>
<dbReference type="CDD" id="cd09621">
    <property type="entry name" value="CBM9_like_5"/>
    <property type="match status" value="1"/>
</dbReference>
<dbReference type="RefSeq" id="WP_238361686.1">
    <property type="nucleotide sequence ID" value="NZ_BAABJL010000163.1"/>
</dbReference>
<dbReference type="InterPro" id="IPR017853">
    <property type="entry name" value="GH"/>
</dbReference>
<dbReference type="Pfam" id="PF06452">
    <property type="entry name" value="CBM9_1"/>
    <property type="match status" value="1"/>
</dbReference>
<name>A0A927MZ75_9ACTN</name>
<dbReference type="Gene3D" id="3.20.20.80">
    <property type="entry name" value="Glycosidases"/>
    <property type="match status" value="1"/>
</dbReference>
<comment type="caution">
    <text evidence="4">The sequence shown here is derived from an EMBL/GenBank/DDBJ whole genome shotgun (WGS) entry which is preliminary data.</text>
</comment>
<evidence type="ECO:0000256" key="1">
    <source>
        <dbReference type="SAM" id="SignalP"/>
    </source>
</evidence>
<dbReference type="InterPro" id="IPR024655">
    <property type="entry name" value="Asl1_glyco_hydro_catalytic"/>
</dbReference>
<feature type="domain" description="Asl1-like glycosyl hydrolase catalytic" evidence="3">
    <location>
        <begin position="395"/>
        <end position="568"/>
    </location>
</feature>
<keyword evidence="1" id="KW-0732">Signal</keyword>
<reference evidence="4" key="1">
    <citation type="submission" date="2020-10" db="EMBL/GenBank/DDBJ databases">
        <title>Sequencing the genomes of 1000 actinobacteria strains.</title>
        <authorList>
            <person name="Klenk H.-P."/>
        </authorList>
    </citation>
    <scope>NUCLEOTIDE SEQUENCE</scope>
    <source>
        <strain evidence="4">DSM 45354</strain>
    </source>
</reference>
<dbReference type="PANTHER" id="PTHR12631">
    <property type="entry name" value="ALPHA-L-IDURONIDASE"/>
    <property type="match status" value="1"/>
</dbReference>
<evidence type="ECO:0000259" key="3">
    <source>
        <dbReference type="Pfam" id="PF11790"/>
    </source>
</evidence>
<gene>
    <name evidence="4" type="ORF">HEB94_006528</name>
</gene>
<sequence length="1089" mass="116079">MRRIRSVLGYLMAAAVAATAALVAAPPMPAGAADVREVIGHFETGSEGWALGLGNEFPGARGDFQFDTADAHEGEHSGLLSGDFSGGGNYVEVSRPVGLDITSLRFWTRSADLDRLVVRVFDSTGQAHQQQLPLAAGGAWQQLEVTRFDGGVGYSHFGGANDGVWHAPAQRVTFILDRGRLLGGRTNGTVRFDDVSVTTQASDLDLRPVQPGNVFVGSEPSRISVVTNGDALSWEAYDFAGSRVGGERTAVEPGETTLTLPIQQPGYYRLTVTAERDGAVLATRDTTFARLTPFDTAGLADSPFGMAAHISGTSNLGITALMAKAGVKNLREDAFWNSIEATKGSYGFQRYDALQSSVEDAGMQWLPIAAYTNPFYDNNATPYTDAGRAGFGDFAAATTKHFDGQVKWLEVYNEFNIPGFGDQGGGPADNRADYYFPLLKATYERVKAQTPDVTVAGAVTAGVPLDWLEELFKLGGLKYMDVVSVHPYVYPAVPELAAKSLADLQDLIKRYNGGKPKPIWISEQGWPTHTGGNGVSESTQASYIVRSHVVAFSQGVERYFWYDFMNDGLDPAYNENNFGIVRNTSDPAGAWTPKPAFVSYATMTRQLTGATFDHQEDLGSGVSSYVFTKDGEPDRVLWSTDPTVVTVRTDDPITVTDLTGVAKTYTPQAGQVHLSLSGDPIYVAGDVEVSVTGKLSLTAGNGGQAVLGEPVPLTLTIDTTKAPQAPVRGTFEIAGASVPVSVPAGTKAEIPVSVPAQSRTGPRDLVGDLVVRGRAMARLDVRVEVTHPFGLSATHVLKEGADVLTVAVTNHASQALSVEAVSWKIGDATGTIDLPEAVPGRSTRTADVPLGDIPKGQAYPLELRLSSPGLSEVVVRGKVSLPESADVRALAHKSITVDGVLDDMSGVPGIDLAAEGQVEMPGYGGTDDLSGTAWWTWDADNLYLSARIHDDTHAQPATGDQIWSGDGFQFTVTGGLPGESTTWYEYGVALTAQGPQAYRWLSAQGPAGPVTDVDLKVTRDDAADETVYELAMPWQKVAPFDPDHRLMSLSFLVNDNDGTGRKGWIEWGSGIGGSKDPELFRPVRLADAS</sequence>
<dbReference type="InterPro" id="IPR051923">
    <property type="entry name" value="Glycosyl_Hydrolase_39"/>
</dbReference>
<evidence type="ECO:0000313" key="4">
    <source>
        <dbReference type="EMBL" id="MBE1609680.1"/>
    </source>
</evidence>
<dbReference type="InterPro" id="IPR010502">
    <property type="entry name" value="Carb-bd_dom_fam9"/>
</dbReference>
<evidence type="ECO:0000259" key="2">
    <source>
        <dbReference type="Pfam" id="PF06452"/>
    </source>
</evidence>
<dbReference type="Pfam" id="PF11790">
    <property type="entry name" value="Glyco_hydro_cc"/>
    <property type="match status" value="1"/>
</dbReference>
<dbReference type="SUPFAM" id="SSF51445">
    <property type="entry name" value="(Trans)glycosidases"/>
    <property type="match status" value="1"/>
</dbReference>
<dbReference type="SUPFAM" id="SSF49344">
    <property type="entry name" value="CBD9-like"/>
    <property type="match status" value="1"/>
</dbReference>
<accession>A0A927MZ75</accession>
<keyword evidence="5" id="KW-1185">Reference proteome</keyword>
<feature type="signal peptide" evidence="1">
    <location>
        <begin position="1"/>
        <end position="32"/>
    </location>
</feature>
<evidence type="ECO:0008006" key="6">
    <source>
        <dbReference type="Google" id="ProtNLM"/>
    </source>
</evidence>
<dbReference type="PANTHER" id="PTHR12631:SF10">
    <property type="entry name" value="BETA-XYLOSIDASE-LIKE PROTEIN-RELATED"/>
    <property type="match status" value="1"/>
</dbReference>